<dbReference type="Pfam" id="PF00501">
    <property type="entry name" value="AMP-binding"/>
    <property type="match status" value="2"/>
</dbReference>
<dbReference type="Pfam" id="PF00550">
    <property type="entry name" value="PP-binding"/>
    <property type="match status" value="1"/>
</dbReference>
<dbReference type="InterPro" id="IPR045851">
    <property type="entry name" value="AMP-bd_C_sf"/>
</dbReference>
<dbReference type="InterPro" id="IPR011251">
    <property type="entry name" value="Luciferase-like_dom"/>
</dbReference>
<evidence type="ECO:0000313" key="5">
    <source>
        <dbReference type="EMBL" id="TGY36622.1"/>
    </source>
</evidence>
<keyword evidence="2" id="KW-0597">Phosphoprotein</keyword>
<evidence type="ECO:0000313" key="6">
    <source>
        <dbReference type="Proteomes" id="UP000306631"/>
    </source>
</evidence>
<dbReference type="Gene3D" id="3.20.20.30">
    <property type="entry name" value="Luciferase-like domain"/>
    <property type="match status" value="1"/>
</dbReference>
<dbReference type="GO" id="GO:0072330">
    <property type="term" value="P:monocarboxylic acid biosynthetic process"/>
    <property type="evidence" value="ECO:0007669"/>
    <property type="project" value="UniProtKB-ARBA"/>
</dbReference>
<dbReference type="CDD" id="cd19531">
    <property type="entry name" value="LCL_NRPS-like"/>
    <property type="match status" value="1"/>
</dbReference>
<protein>
    <submittedName>
        <fullName evidence="5">LLM class flavin-dependent oxidoreductase</fullName>
    </submittedName>
</protein>
<gene>
    <name evidence="5" type="ORF">E5352_03770</name>
</gene>
<dbReference type="Gene3D" id="3.40.50.1820">
    <property type="entry name" value="alpha/beta hydrolase"/>
    <property type="match status" value="1"/>
</dbReference>
<evidence type="ECO:0000256" key="3">
    <source>
        <dbReference type="SAM" id="MobiDB-lite"/>
    </source>
</evidence>
<dbReference type="OrthoDB" id="7903015at2"/>
<dbReference type="PANTHER" id="PTHR45527">
    <property type="entry name" value="NONRIBOSOMAL PEPTIDE SYNTHETASE"/>
    <property type="match status" value="1"/>
</dbReference>
<proteinExistence type="predicted"/>
<reference evidence="5 6" key="1">
    <citation type="submission" date="2019-04" db="EMBL/GenBank/DDBJ databases">
        <title>Microbes associate with the intestines of laboratory mice.</title>
        <authorList>
            <person name="Navarre W."/>
            <person name="Wong E."/>
            <person name="Huang K."/>
            <person name="Tropini C."/>
            <person name="Ng K."/>
            <person name="Yu B."/>
        </authorList>
    </citation>
    <scope>NUCLEOTIDE SEQUENCE [LARGE SCALE GENOMIC DNA]</scope>
    <source>
        <strain evidence="5 6">NM62_B4-13</strain>
    </source>
</reference>
<dbReference type="Pfam" id="PF00668">
    <property type="entry name" value="Condensation"/>
    <property type="match status" value="1"/>
</dbReference>
<evidence type="ECO:0000256" key="1">
    <source>
        <dbReference type="ARBA" id="ARBA00022450"/>
    </source>
</evidence>
<comment type="caution">
    <text evidence="5">The sequence shown here is derived from an EMBL/GenBank/DDBJ whole genome shotgun (WGS) entry which is preliminary data.</text>
</comment>
<dbReference type="FunFam" id="1.10.1200.10:FF:000016">
    <property type="entry name" value="Non-ribosomal peptide synthase"/>
    <property type="match status" value="1"/>
</dbReference>
<dbReference type="Gene3D" id="3.30.300.30">
    <property type="match status" value="1"/>
</dbReference>
<evidence type="ECO:0000259" key="4">
    <source>
        <dbReference type="PROSITE" id="PS50075"/>
    </source>
</evidence>
<dbReference type="PROSITE" id="PS00455">
    <property type="entry name" value="AMP_BINDING"/>
    <property type="match status" value="1"/>
</dbReference>
<dbReference type="InterPro" id="IPR001242">
    <property type="entry name" value="Condensation_dom"/>
</dbReference>
<dbReference type="InterPro" id="IPR036736">
    <property type="entry name" value="ACP-like_sf"/>
</dbReference>
<dbReference type="SUPFAM" id="SSF51679">
    <property type="entry name" value="Bacterial luciferase-like"/>
    <property type="match status" value="1"/>
</dbReference>
<feature type="domain" description="Carrier" evidence="4">
    <location>
        <begin position="1397"/>
        <end position="1472"/>
    </location>
</feature>
<dbReference type="NCBIfam" id="TIGR04020">
    <property type="entry name" value="seco_metab_LLM"/>
    <property type="match status" value="1"/>
</dbReference>
<accession>A0A4S2D6B4</accession>
<dbReference type="PROSITE" id="PS50075">
    <property type="entry name" value="CARRIER"/>
    <property type="match status" value="1"/>
</dbReference>
<name>A0A4S2D6B4_STEMA</name>
<evidence type="ECO:0000256" key="2">
    <source>
        <dbReference type="ARBA" id="ARBA00022553"/>
    </source>
</evidence>
<dbReference type="SMART" id="SM00823">
    <property type="entry name" value="PKS_PP"/>
    <property type="match status" value="1"/>
</dbReference>
<dbReference type="InterPro" id="IPR000873">
    <property type="entry name" value="AMP-dep_synth/lig_dom"/>
</dbReference>
<dbReference type="GO" id="GO:0016705">
    <property type="term" value="F:oxidoreductase activity, acting on paired donors, with incorporation or reduction of molecular oxygen"/>
    <property type="evidence" value="ECO:0007669"/>
    <property type="project" value="InterPro"/>
</dbReference>
<dbReference type="InterPro" id="IPR036661">
    <property type="entry name" value="Luciferase-like_sf"/>
</dbReference>
<dbReference type="InterPro" id="IPR024011">
    <property type="entry name" value="Biosynth_lucif-like_mOase_dom"/>
</dbReference>
<dbReference type="Proteomes" id="UP000306631">
    <property type="component" value="Unassembled WGS sequence"/>
</dbReference>
<dbReference type="Gene3D" id="3.30.559.10">
    <property type="entry name" value="Chloramphenicol acetyltransferase-like domain"/>
    <property type="match status" value="1"/>
</dbReference>
<dbReference type="GO" id="GO:0031177">
    <property type="term" value="F:phosphopantetheine binding"/>
    <property type="evidence" value="ECO:0007669"/>
    <property type="project" value="InterPro"/>
</dbReference>
<dbReference type="InterPro" id="IPR041464">
    <property type="entry name" value="TubC_N"/>
</dbReference>
<sequence length="1508" mass="163545">MSIDALLLELRERGIQVWTENGALRYRAPEGRFDAELKERVVAAKAAIIRALEAYQSSTDAGGALLRVQRGDLLPLSHAQERLLFMRTLGGNEAAYNIPVAFRVRGPLDVDRLQQAVDALVRRHEVLQTRYPDGADIAGASWVDMPTPIEQRAVSAQGPDLDALLVLEAGRGFDLAGAPPLRVTLIRLDDGEHVLLIVLHHIAADGWSLDVLKRDLGALYAGATLPTLPVQYADHAAWQRSWLQSSGPRIQAQQAYWRQQLAGAPVLSTFPGDRPRPVTQRYHGAVLRRALPGGAQQALQSLAHDHGVTPFVAGLAVFNLLMWRHTGSTDLVVGTPVANRVRAEVTDLVGFFSNTLVMRTRVQPGERFQDLLGKVRETVLAAQENQDIPFEQVVELLQPPRSLSHTPLFQLMFSMIERDTDGLRLTGCDVEAIAADTHVAKYDLTLTLEHAPDGTEMGLEYNTDLFDADTVDALASQFAALLEQAGAAPARRLPQFRLPADAVDPAGPGIAADERSVACRFRDVAQRDPDAVALRCGDVSLDFGTLASQVAALSARLRARGIGPEHRVGVLLERRPEMVVALLAVLDAGAAYVPIDPDYPVARQALMIEDAGLSLLISAPSLGAIAEVAGAGVPVEMLGVGDPLPPPAMDEPAAAPPPEALAYMIYTSGSTGRPKGVMVSHANLCGFLHGLDQRLQPAPSERQVWLAVTSVSFDISVLELLWTLSRGHQVVLQQEQPAATAAAALPLAGTVQRRPAAPVGFSLFYFAAERSAPGADRYRLLMDGARFADESGFEAVWVPERHFHAFGGQYPSPAVAAAALAAVTRNVCIRAGSVVLPLHHPVRVAEEWSMIDHLSKGRAGIAFASGWHFNDFVFNPDNYAERHQVLRDGVDTVRALWRGESRPFRAGNGSEVEIRTRPEPIQPELPVWITAAGSPETFEYAGRIGANVLTHLLGQSLEELAGKIALYRRTRAEHGHDPEAGRVTLMLHTYVGENSAEVSARVEAPFKDYLRSSVNLLRPVAEANGLDPDVDQDVLVEAGFQRYARSSALFGTPEECLPMIGRLQAIGVDEAACLVDFGIDEDHVVEGFAQLKRLRQLADAEHARQQMLARRTYHPAEETMARHAVTHLQCTPSFMRLLLDSEPGRQAVARLDAVLVGGEALPAPLAQQLAATARSAWNMYGPTETTVWSGATQVTEAAPTLGGALGGEQIRVLDLDLERVPTGVAGELYIGGIGVTRGYWQRPALTAERFLPDPLSCVPGARMYRTGDGARGRRDGAIDFLGRLDQQTKWRGFRIELGEIEAALEADPAVTQAVAVVRHDSGATPRLVAYVVATGIAQGSVLQDALRTRLQRMLPDYMQPDLVLVLPHMPLTPNGKVNRAALPAPDAAQLPTREDEPPATDTERAVAKIWASLLGVEGIGRHANFFELGGHSFLLAQMHARLRGMGRRELNVVDLFRNPTIAGLGDLLDAEQDDDGSARAAMIATRSRERGQAAQRQRQQLKERLRNG</sequence>
<dbReference type="FunFam" id="3.40.50.980:FF:000001">
    <property type="entry name" value="Non-ribosomal peptide synthetase"/>
    <property type="match status" value="1"/>
</dbReference>
<dbReference type="InterPro" id="IPR023213">
    <property type="entry name" value="CAT-like_dom_sf"/>
</dbReference>
<dbReference type="Gene3D" id="1.10.10.1830">
    <property type="entry name" value="Non-ribosomal peptide synthase, adenylation domain"/>
    <property type="match status" value="1"/>
</dbReference>
<dbReference type="InterPro" id="IPR020806">
    <property type="entry name" value="PKS_PP-bd"/>
</dbReference>
<dbReference type="EMBL" id="SRYW01000002">
    <property type="protein sequence ID" value="TGY36622.1"/>
    <property type="molecule type" value="Genomic_DNA"/>
</dbReference>
<dbReference type="SUPFAM" id="SSF52777">
    <property type="entry name" value="CoA-dependent acyltransferases"/>
    <property type="match status" value="2"/>
</dbReference>
<dbReference type="GO" id="GO:0005737">
    <property type="term" value="C:cytoplasm"/>
    <property type="evidence" value="ECO:0007669"/>
    <property type="project" value="TreeGrafter"/>
</dbReference>
<dbReference type="Pfam" id="PF18563">
    <property type="entry name" value="TubC_N"/>
    <property type="match status" value="1"/>
</dbReference>
<dbReference type="InterPro" id="IPR044894">
    <property type="entry name" value="TubC_N_sf"/>
</dbReference>
<dbReference type="FunFam" id="3.30.300.30:FF:000010">
    <property type="entry name" value="Enterobactin synthetase component F"/>
    <property type="match status" value="1"/>
</dbReference>
<dbReference type="Gene3D" id="3.40.50.12780">
    <property type="entry name" value="N-terminal domain of ligase-like"/>
    <property type="match status" value="2"/>
</dbReference>
<dbReference type="InterPro" id="IPR029058">
    <property type="entry name" value="AB_hydrolase_fold"/>
</dbReference>
<dbReference type="PIRSF" id="PIRSF001617">
    <property type="entry name" value="Alpha-AR"/>
    <property type="match status" value="1"/>
</dbReference>
<dbReference type="InterPro" id="IPR025110">
    <property type="entry name" value="AMP-bd_C"/>
</dbReference>
<dbReference type="GO" id="GO:0044550">
    <property type="term" value="P:secondary metabolite biosynthetic process"/>
    <property type="evidence" value="ECO:0007669"/>
    <property type="project" value="TreeGrafter"/>
</dbReference>
<dbReference type="Gene3D" id="3.30.559.30">
    <property type="entry name" value="Nonribosomal peptide synthetase, condensation domain"/>
    <property type="match status" value="1"/>
</dbReference>
<dbReference type="Pfam" id="PF13193">
    <property type="entry name" value="AMP-binding_C"/>
    <property type="match status" value="1"/>
</dbReference>
<dbReference type="GO" id="GO:0043041">
    <property type="term" value="P:amino acid activation for nonribosomal peptide biosynthetic process"/>
    <property type="evidence" value="ECO:0007669"/>
    <property type="project" value="TreeGrafter"/>
</dbReference>
<dbReference type="InterPro" id="IPR020845">
    <property type="entry name" value="AMP-binding_CS"/>
</dbReference>
<keyword evidence="1" id="KW-0596">Phosphopantetheine</keyword>
<dbReference type="RefSeq" id="WP_136003408.1">
    <property type="nucleotide sequence ID" value="NZ_SRYW01000002.1"/>
</dbReference>
<dbReference type="SUPFAM" id="SSF56801">
    <property type="entry name" value="Acetyl-CoA synthetase-like"/>
    <property type="match status" value="2"/>
</dbReference>
<dbReference type="InterPro" id="IPR009081">
    <property type="entry name" value="PP-bd_ACP"/>
</dbReference>
<dbReference type="PANTHER" id="PTHR45527:SF1">
    <property type="entry name" value="FATTY ACID SYNTHASE"/>
    <property type="match status" value="1"/>
</dbReference>
<dbReference type="InterPro" id="IPR042099">
    <property type="entry name" value="ANL_N_sf"/>
</dbReference>
<dbReference type="Pfam" id="PF00296">
    <property type="entry name" value="Bac_luciferase"/>
    <property type="match status" value="1"/>
</dbReference>
<dbReference type="SUPFAM" id="SSF47336">
    <property type="entry name" value="ACP-like"/>
    <property type="match status" value="1"/>
</dbReference>
<feature type="region of interest" description="Disordered" evidence="3">
    <location>
        <begin position="1485"/>
        <end position="1508"/>
    </location>
</feature>
<organism evidence="5 6">
    <name type="scientific">Stenotrophomonas maltophilia</name>
    <name type="common">Pseudomonas maltophilia</name>
    <name type="synonym">Xanthomonas maltophilia</name>
    <dbReference type="NCBI Taxonomy" id="40324"/>
    <lineage>
        <taxon>Bacteria</taxon>
        <taxon>Pseudomonadati</taxon>
        <taxon>Pseudomonadota</taxon>
        <taxon>Gammaproteobacteria</taxon>
        <taxon>Lysobacterales</taxon>
        <taxon>Lysobacteraceae</taxon>
        <taxon>Stenotrophomonas</taxon>
        <taxon>Stenotrophomonas maltophilia group</taxon>
    </lineage>
</organism>